<reference evidence="2 3" key="1">
    <citation type="journal article" date="2016" name="Nat. Commun.">
        <title>Thousands of microbial genomes shed light on interconnected biogeochemical processes in an aquifer system.</title>
        <authorList>
            <person name="Anantharaman K."/>
            <person name="Brown C.T."/>
            <person name="Hug L.A."/>
            <person name="Sharon I."/>
            <person name="Castelle C.J."/>
            <person name="Probst A.J."/>
            <person name="Thomas B.C."/>
            <person name="Singh A."/>
            <person name="Wilkins M.J."/>
            <person name="Karaoz U."/>
            <person name="Brodie E.L."/>
            <person name="Williams K.H."/>
            <person name="Hubbard S.S."/>
            <person name="Banfield J.F."/>
        </authorList>
    </citation>
    <scope>NUCLEOTIDE SEQUENCE [LARGE SCALE GENOMIC DNA]</scope>
</reference>
<dbReference type="STRING" id="1817824.A2751_00475"/>
<gene>
    <name evidence="2" type="ORF">A2751_00475</name>
</gene>
<evidence type="ECO:0008006" key="4">
    <source>
        <dbReference type="Google" id="ProtNLM"/>
    </source>
</evidence>
<evidence type="ECO:0000313" key="3">
    <source>
        <dbReference type="Proteomes" id="UP000176864"/>
    </source>
</evidence>
<evidence type="ECO:0000256" key="1">
    <source>
        <dbReference type="SAM" id="Phobius"/>
    </source>
</evidence>
<name>A0A1F5NPV9_9BACT</name>
<protein>
    <recommendedName>
        <fullName evidence="4">PPM-type phosphatase domain-containing protein</fullName>
    </recommendedName>
</protein>
<dbReference type="Proteomes" id="UP000176864">
    <property type="component" value="Unassembled WGS sequence"/>
</dbReference>
<feature type="transmembrane region" description="Helical" evidence="1">
    <location>
        <begin position="256"/>
        <end position="280"/>
    </location>
</feature>
<keyword evidence="1" id="KW-0812">Transmembrane</keyword>
<accession>A0A1F5NPV9</accession>
<dbReference type="Gene3D" id="2.120.10.30">
    <property type="entry name" value="TolB, C-terminal domain"/>
    <property type="match status" value="1"/>
</dbReference>
<evidence type="ECO:0000313" key="2">
    <source>
        <dbReference type="EMBL" id="OGE79554.1"/>
    </source>
</evidence>
<proteinExistence type="predicted"/>
<comment type="caution">
    <text evidence="2">The sequence shown here is derived from an EMBL/GenBank/DDBJ whole genome shotgun (WGS) entry which is preliminary data.</text>
</comment>
<dbReference type="InterPro" id="IPR011042">
    <property type="entry name" value="6-blade_b-propeller_TolB-like"/>
</dbReference>
<sequence length="650" mass="71309">MKLKTNVGQIFLTHPKDENFTSVYEESFSRDGASVDLFAVIEIAGIGPQMLKASKADYEKLTQTIVGALKRTYIAAPSVSEETFEKALANINSSLSRLGSKEKITWFGRLNATLGAVAGNQLSLSVVGNGVVYLYREDEPSLLSDGLAEEKPKPTKLFANYASGGLANGDRVVLSNRELLNFLSQERLNSFLSSETLEDACEEIITALSDVKDTGFATYVFEAASSEKSPSPVERKIRTASRGSRDFANYLEIAKYAAISAAGFLWQSISGAVKFIIHFFRVRPKKYLFMAIAVVLILFLGNIALATWRKNHQAVQESQTTTAAAIEQKLSEAESALIYNNENGAVVLITEIETLLASLDKNSPDRASLENRLLSLKNKVSKDVRVDNPTVLTEFGSVPTNLIRSPNGFLGYNKNSGRLAFYDFRAGSTKPVLQNQNTGNLSFGVFLGSNAGYTFLHKDGKFVKLDIDGESLADLNAGTNADVSLADLARGRALAVLGENSNARLYALDHKTQQIWRMNVNDSGIATPDRWLKTTADFTEARDLAIDGSVYVLYADHLEKYFNGTRQNFQISAISPPAKNLVSIFTAPDLQSLYLADPDNKRIIILNKQGQLEKQLISEKLHELSDLFVDEKAGLLYALSGSELLQINIK</sequence>
<feature type="transmembrane region" description="Helical" evidence="1">
    <location>
        <begin position="287"/>
        <end position="308"/>
    </location>
</feature>
<dbReference type="AlphaFoldDB" id="A0A1F5NPV9"/>
<dbReference type="SUPFAM" id="SSF101898">
    <property type="entry name" value="NHL repeat"/>
    <property type="match status" value="1"/>
</dbReference>
<organism evidence="2 3">
    <name type="scientific">Candidatus Doudnabacteria bacterium RIFCSPHIGHO2_01_FULL_46_14</name>
    <dbReference type="NCBI Taxonomy" id="1817824"/>
    <lineage>
        <taxon>Bacteria</taxon>
        <taxon>Candidatus Doudnaibacteriota</taxon>
    </lineage>
</organism>
<keyword evidence="1" id="KW-1133">Transmembrane helix</keyword>
<dbReference type="EMBL" id="MFEK01000001">
    <property type="protein sequence ID" value="OGE79554.1"/>
    <property type="molecule type" value="Genomic_DNA"/>
</dbReference>
<keyword evidence="1" id="KW-0472">Membrane</keyword>